<protein>
    <submittedName>
        <fullName evidence="2">TAXI family TRAP transporter solute-binding subunit</fullName>
    </submittedName>
</protein>
<feature type="signal peptide" evidence="1">
    <location>
        <begin position="1"/>
        <end position="18"/>
    </location>
</feature>
<dbReference type="EMBL" id="CP117466">
    <property type="protein sequence ID" value="WDA13307.1"/>
    <property type="molecule type" value="Genomic_DNA"/>
</dbReference>
<keyword evidence="1" id="KW-0732">Signal</keyword>
<name>A0ABY7UTN5_9RHOB</name>
<dbReference type="NCBIfam" id="TIGR02122">
    <property type="entry name" value="TRAP_TAXI"/>
    <property type="match status" value="1"/>
</dbReference>
<gene>
    <name evidence="2" type="ORF">PRL19_03345</name>
</gene>
<dbReference type="SUPFAM" id="SSF53850">
    <property type="entry name" value="Periplasmic binding protein-like II"/>
    <property type="match status" value="1"/>
</dbReference>
<organism evidence="2 3">
    <name type="scientific">Paracoccus marcusii</name>
    <dbReference type="NCBI Taxonomy" id="59779"/>
    <lineage>
        <taxon>Bacteria</taxon>
        <taxon>Pseudomonadati</taxon>
        <taxon>Pseudomonadota</taxon>
        <taxon>Alphaproteobacteria</taxon>
        <taxon>Rhodobacterales</taxon>
        <taxon>Paracoccaceae</taxon>
        <taxon>Paracoccus</taxon>
    </lineage>
</organism>
<accession>A0ABY7UTN5</accession>
<dbReference type="RefSeq" id="WP_273743869.1">
    <property type="nucleotide sequence ID" value="NZ_CP117466.1"/>
</dbReference>
<evidence type="ECO:0000256" key="1">
    <source>
        <dbReference type="SAM" id="SignalP"/>
    </source>
</evidence>
<proteinExistence type="predicted"/>
<dbReference type="PANTHER" id="PTHR42941">
    <property type="entry name" value="SLL1037 PROTEIN"/>
    <property type="match status" value="1"/>
</dbReference>
<dbReference type="InterPro" id="IPR011852">
    <property type="entry name" value="TRAP_TAXI"/>
</dbReference>
<evidence type="ECO:0000313" key="2">
    <source>
        <dbReference type="EMBL" id="WDA13307.1"/>
    </source>
</evidence>
<feature type="chain" id="PRO_5045740653" evidence="1">
    <location>
        <begin position="19"/>
        <end position="313"/>
    </location>
</feature>
<dbReference type="PANTHER" id="PTHR42941:SF1">
    <property type="entry name" value="SLL1037 PROTEIN"/>
    <property type="match status" value="1"/>
</dbReference>
<evidence type="ECO:0000313" key="3">
    <source>
        <dbReference type="Proteomes" id="UP001216899"/>
    </source>
</evidence>
<dbReference type="Pfam" id="PF16868">
    <property type="entry name" value="NMT1_3"/>
    <property type="match status" value="1"/>
</dbReference>
<reference evidence="2 3" key="1">
    <citation type="submission" date="2023-02" db="EMBL/GenBank/DDBJ databases">
        <title>Whole genome sequenc of Paracoccus marcusii MBLB0836.</title>
        <authorList>
            <person name="Seo M.-J."/>
            <person name="Cho E.-S."/>
            <person name="Hwang C.Y."/>
        </authorList>
    </citation>
    <scope>NUCLEOTIDE SEQUENCE [LARGE SCALE GENOMIC DNA]</scope>
    <source>
        <strain evidence="2 3">MBLB0836</strain>
    </source>
</reference>
<dbReference type="Gene3D" id="3.40.190.10">
    <property type="entry name" value="Periplasmic binding protein-like II"/>
    <property type="match status" value="2"/>
</dbReference>
<keyword evidence="3" id="KW-1185">Reference proteome</keyword>
<dbReference type="Proteomes" id="UP001216899">
    <property type="component" value="Chromosome"/>
</dbReference>
<sequence>MFRWMAVAFLSVSTVAQAQDPRLYTIGSGDVNGSYYAAATALCQETNRAEAALRCSPEATPGSIYNMEALRNRQLDFAIVQSDVQNMALTGEGPFAGKPAFSDLRSVMSLYPETLTVLSRPDAHILSLGGLVGKRVDIGLPASGRQATAMRLLTALGLDRTDFRALLELSTGTGLDELCAGRIDATVLILGHPSSVVDRAINECDARLVNISGPEVRAFIEANDDYVYSSIPRSVYGKKGRILSIGVLATLVTRTDMPDDIVAAIIKNTIANLPSIGVSAAVLEKLSVRDMQESGLAAPLHPAAATMFAERGN</sequence>